<sequence length="129" mass="14617">MDYVEEALKRKVWAVVGATDRKNKFGYKIYKNLKLEGYTVYPVNPNYETVDGDLCYESLSKLPVVPEVVDMVVSPKIGDAFVEEASKLGVDIIWFQPGAESDELIEKANNLGLNVVYNTCVMMETDRRK</sequence>
<protein>
    <submittedName>
        <fullName evidence="2">CoA-binding domain protein</fullName>
    </submittedName>
</protein>
<dbReference type="SMART" id="SM00881">
    <property type="entry name" value="CoA_binding"/>
    <property type="match status" value="1"/>
</dbReference>
<dbReference type="InterPro" id="IPR003781">
    <property type="entry name" value="CoA-bd"/>
</dbReference>
<dbReference type="Gene3D" id="3.40.50.720">
    <property type="entry name" value="NAD(P)-binding Rossmann-like Domain"/>
    <property type="match status" value="1"/>
</dbReference>
<dbReference type="OMA" id="IEHARFH"/>
<evidence type="ECO:0000259" key="1">
    <source>
        <dbReference type="SMART" id="SM00881"/>
    </source>
</evidence>
<organism evidence="2 3">
    <name type="scientific">Thermoanaerobacterium thermosaccharolyticum</name>
    <name type="common">Clostridium thermosaccharolyticum</name>
    <dbReference type="NCBI Taxonomy" id="1517"/>
    <lineage>
        <taxon>Bacteria</taxon>
        <taxon>Bacillati</taxon>
        <taxon>Bacillota</taxon>
        <taxon>Clostridia</taxon>
        <taxon>Thermoanaerobacterales</taxon>
        <taxon>Thermoanaerobacteraceae</taxon>
        <taxon>Thermoanaerobacterium</taxon>
    </lineage>
</organism>
<gene>
    <name evidence="2" type="ORF">Thert_03097</name>
</gene>
<dbReference type="EMBL" id="CP016893">
    <property type="protein sequence ID" value="AST58870.1"/>
    <property type="molecule type" value="Genomic_DNA"/>
</dbReference>
<dbReference type="Pfam" id="PF13380">
    <property type="entry name" value="CoA_binding_2"/>
    <property type="match status" value="1"/>
</dbReference>
<name>A0A223I2F8_THETR</name>
<dbReference type="Proteomes" id="UP000214975">
    <property type="component" value="Chromosome"/>
</dbReference>
<dbReference type="PANTHER" id="PTHR33303">
    <property type="entry name" value="CYTOPLASMIC PROTEIN-RELATED"/>
    <property type="match status" value="1"/>
</dbReference>
<reference evidence="2 3" key="1">
    <citation type="submission" date="2016-08" db="EMBL/GenBank/DDBJ databases">
        <title>A novel genetic cassette of butanologenic Thermoanaerobacterium thermosaccharolyticum that directly convert cellulose to butanol.</title>
        <authorList>
            <person name="Li T."/>
            <person name="He J."/>
        </authorList>
    </citation>
    <scope>NUCLEOTIDE SEQUENCE [LARGE SCALE GENOMIC DNA]</scope>
    <source>
        <strain evidence="2 3">TG57</strain>
    </source>
</reference>
<feature type="domain" description="CoA-binding" evidence="1">
    <location>
        <begin position="7"/>
        <end position="99"/>
    </location>
</feature>
<dbReference type="InterPro" id="IPR036291">
    <property type="entry name" value="NAD(P)-bd_dom_sf"/>
</dbReference>
<evidence type="ECO:0000313" key="2">
    <source>
        <dbReference type="EMBL" id="AST58870.1"/>
    </source>
</evidence>
<dbReference type="AlphaFoldDB" id="A0A223I2F8"/>
<proteinExistence type="predicted"/>
<dbReference type="RefSeq" id="WP_013298051.1">
    <property type="nucleotide sequence ID" value="NZ_CP016893.1"/>
</dbReference>
<evidence type="ECO:0000313" key="3">
    <source>
        <dbReference type="Proteomes" id="UP000214975"/>
    </source>
</evidence>
<dbReference type="GeneID" id="93864412"/>
<dbReference type="PANTHER" id="PTHR33303:SF2">
    <property type="entry name" value="COA-BINDING DOMAIN-CONTAINING PROTEIN"/>
    <property type="match status" value="1"/>
</dbReference>
<accession>A0A223I2F8</accession>
<dbReference type="SUPFAM" id="SSF51735">
    <property type="entry name" value="NAD(P)-binding Rossmann-fold domains"/>
    <property type="match status" value="1"/>
</dbReference>